<evidence type="ECO:0000259" key="5">
    <source>
        <dbReference type="SMART" id="SM00797"/>
    </source>
</evidence>
<dbReference type="NCBIfam" id="TIGR00724">
    <property type="entry name" value="urea_amlyse_rel"/>
    <property type="match status" value="1"/>
</dbReference>
<dbReference type="SMART" id="SM00797">
    <property type="entry name" value="AHS2"/>
    <property type="match status" value="1"/>
</dbReference>
<dbReference type="InterPro" id="IPR003778">
    <property type="entry name" value="CT_A_B"/>
</dbReference>
<dbReference type="EMBL" id="CAFBPU010000002">
    <property type="protein sequence ID" value="CAB5018851.1"/>
    <property type="molecule type" value="Genomic_DNA"/>
</dbReference>
<dbReference type="EMBL" id="CAFBIZ010000098">
    <property type="protein sequence ID" value="CAB4849841.1"/>
    <property type="molecule type" value="Genomic_DNA"/>
</dbReference>
<dbReference type="EMBL" id="CAFBND010000119">
    <property type="protein sequence ID" value="CAB4956952.1"/>
    <property type="molecule type" value="Genomic_DNA"/>
</dbReference>
<evidence type="ECO:0000256" key="2">
    <source>
        <dbReference type="ARBA" id="ARBA00022801"/>
    </source>
</evidence>
<evidence type="ECO:0000256" key="3">
    <source>
        <dbReference type="ARBA" id="ARBA00022840"/>
    </source>
</evidence>
<keyword evidence="1" id="KW-0547">Nucleotide-binding</keyword>
<dbReference type="Pfam" id="PF02626">
    <property type="entry name" value="CT_A_B"/>
    <property type="match status" value="1"/>
</dbReference>
<evidence type="ECO:0000313" key="8">
    <source>
        <dbReference type="EMBL" id="CAB5018851.1"/>
    </source>
</evidence>
<protein>
    <submittedName>
        <fullName evidence="8">Unannotated protein</fullName>
    </submittedName>
</protein>
<dbReference type="GO" id="GO:0005524">
    <property type="term" value="F:ATP binding"/>
    <property type="evidence" value="ECO:0007669"/>
    <property type="project" value="UniProtKB-KW"/>
</dbReference>
<sequence>MIEVISPGPQTLVQDLGRPGWAALGVGSSGAFDRASLRLANRLVGNRESATCLETLGGGLEIHFRVACVVAVTGAEGSVMVRGGVGVSQPGQPHRPRGESRNSPLYVNEGEVLTIGPPTAGLRSYVAVRRGIAVPHVLGSASRDTLGGIGPEPVLAGDLLDLGDDGTHDPLVDHVAVRARSGPLRVMLGPREDWFTADAISALTTTHWSVATQIDRVGIRLLGVPLSRVEPSRELPSEPVVSGAIQVPPDGSPVILGPDHPTTGGYPVIAVVIDADLDRLAQLRPGDVIDMRAVEV</sequence>
<evidence type="ECO:0000256" key="1">
    <source>
        <dbReference type="ARBA" id="ARBA00022741"/>
    </source>
</evidence>
<dbReference type="SUPFAM" id="SSF50891">
    <property type="entry name" value="Cyclophilin-like"/>
    <property type="match status" value="1"/>
</dbReference>
<evidence type="ECO:0000313" key="7">
    <source>
        <dbReference type="EMBL" id="CAB4956952.1"/>
    </source>
</evidence>
<dbReference type="InterPro" id="IPR052708">
    <property type="entry name" value="PxpC"/>
</dbReference>
<dbReference type="Gene3D" id="2.40.100.10">
    <property type="entry name" value="Cyclophilin-like"/>
    <property type="match status" value="1"/>
</dbReference>
<gene>
    <name evidence="6" type="ORF">UFOPK3268_00862</name>
    <name evidence="7" type="ORF">UFOPK3752_02031</name>
    <name evidence="8" type="ORF">UFOPK4150_00113</name>
</gene>
<reference evidence="8" key="1">
    <citation type="submission" date="2020-05" db="EMBL/GenBank/DDBJ databases">
        <authorList>
            <person name="Chiriac C."/>
            <person name="Salcher M."/>
            <person name="Ghai R."/>
            <person name="Kavagutti S V."/>
        </authorList>
    </citation>
    <scope>NUCLEOTIDE SEQUENCE</scope>
</reference>
<dbReference type="PANTHER" id="PTHR43309">
    <property type="entry name" value="5-OXOPROLINASE SUBUNIT C"/>
    <property type="match status" value="1"/>
</dbReference>
<dbReference type="GO" id="GO:0016787">
    <property type="term" value="F:hydrolase activity"/>
    <property type="evidence" value="ECO:0007669"/>
    <property type="project" value="UniProtKB-KW"/>
</dbReference>
<evidence type="ECO:0000313" key="6">
    <source>
        <dbReference type="EMBL" id="CAB4849841.1"/>
    </source>
</evidence>
<dbReference type="InterPro" id="IPR029000">
    <property type="entry name" value="Cyclophilin-like_dom_sf"/>
</dbReference>
<accession>A0A6J7QPF6</accession>
<organism evidence="8">
    <name type="scientific">freshwater metagenome</name>
    <dbReference type="NCBI Taxonomy" id="449393"/>
    <lineage>
        <taxon>unclassified sequences</taxon>
        <taxon>metagenomes</taxon>
        <taxon>ecological metagenomes</taxon>
    </lineage>
</organism>
<keyword evidence="3" id="KW-0067">ATP-binding</keyword>
<feature type="domain" description="Carboxyltransferase" evidence="5">
    <location>
        <begin position="23"/>
        <end position="296"/>
    </location>
</feature>
<feature type="region of interest" description="Disordered" evidence="4">
    <location>
        <begin position="84"/>
        <end position="104"/>
    </location>
</feature>
<evidence type="ECO:0000256" key="4">
    <source>
        <dbReference type="SAM" id="MobiDB-lite"/>
    </source>
</evidence>
<dbReference type="AlphaFoldDB" id="A0A6J7QPF6"/>
<proteinExistence type="predicted"/>
<keyword evidence="2" id="KW-0378">Hydrolase</keyword>
<name>A0A6J7QPF6_9ZZZZ</name>
<dbReference type="PANTHER" id="PTHR43309:SF3">
    <property type="entry name" value="5-OXOPROLINASE SUBUNIT C"/>
    <property type="match status" value="1"/>
</dbReference>